<keyword evidence="1" id="KW-0472">Membrane</keyword>
<proteinExistence type="predicted"/>
<keyword evidence="3" id="KW-1185">Reference proteome</keyword>
<accession>A0ABR3N7S4</accession>
<name>A0ABR3N7S4_9TELE</name>
<dbReference type="EMBL" id="JAYMGO010000006">
    <property type="protein sequence ID" value="KAL1272904.1"/>
    <property type="molecule type" value="Genomic_DNA"/>
</dbReference>
<comment type="caution">
    <text evidence="2">The sequence shown here is derived from an EMBL/GenBank/DDBJ whole genome shotgun (WGS) entry which is preliminary data.</text>
</comment>
<feature type="transmembrane region" description="Helical" evidence="1">
    <location>
        <begin position="16"/>
        <end position="35"/>
    </location>
</feature>
<organism evidence="2 3">
    <name type="scientific">Cirrhinus molitorella</name>
    <name type="common">mud carp</name>
    <dbReference type="NCBI Taxonomy" id="172907"/>
    <lineage>
        <taxon>Eukaryota</taxon>
        <taxon>Metazoa</taxon>
        <taxon>Chordata</taxon>
        <taxon>Craniata</taxon>
        <taxon>Vertebrata</taxon>
        <taxon>Euteleostomi</taxon>
        <taxon>Actinopterygii</taxon>
        <taxon>Neopterygii</taxon>
        <taxon>Teleostei</taxon>
        <taxon>Ostariophysi</taxon>
        <taxon>Cypriniformes</taxon>
        <taxon>Cyprinidae</taxon>
        <taxon>Labeoninae</taxon>
        <taxon>Labeonini</taxon>
        <taxon>Cirrhinus</taxon>
    </lineage>
</organism>
<protein>
    <submittedName>
        <fullName evidence="2">Uncharacterized protein</fullName>
    </submittedName>
</protein>
<evidence type="ECO:0000313" key="3">
    <source>
        <dbReference type="Proteomes" id="UP001558613"/>
    </source>
</evidence>
<reference evidence="2 3" key="1">
    <citation type="submission" date="2023-09" db="EMBL/GenBank/DDBJ databases">
        <authorList>
            <person name="Wang M."/>
        </authorList>
    </citation>
    <scope>NUCLEOTIDE SEQUENCE [LARGE SCALE GENOMIC DNA]</scope>
    <source>
        <strain evidence="2">GT-2023</strain>
        <tissue evidence="2">Liver</tissue>
    </source>
</reference>
<evidence type="ECO:0000256" key="1">
    <source>
        <dbReference type="SAM" id="Phobius"/>
    </source>
</evidence>
<keyword evidence="1" id="KW-0812">Transmembrane</keyword>
<dbReference type="Proteomes" id="UP001558613">
    <property type="component" value="Unassembled WGS sequence"/>
</dbReference>
<keyword evidence="1" id="KW-1133">Transmembrane helix</keyword>
<evidence type="ECO:0000313" key="2">
    <source>
        <dbReference type="EMBL" id="KAL1272904.1"/>
    </source>
</evidence>
<sequence>MLQRNVLNSLCHSELALWYTFNLSIHVACSLLLHYTSEYSSPINFPMDSCASLPNLATRGRKWINGETPLPLQPEAFNKNREV</sequence>
<gene>
    <name evidence="2" type="ORF">QQF64_028766</name>
</gene>